<dbReference type="Pfam" id="PF00067">
    <property type="entry name" value="p450"/>
    <property type="match status" value="1"/>
</dbReference>
<reference evidence="1 2" key="1">
    <citation type="submission" date="2024-02" db="EMBL/GenBank/DDBJ databases">
        <title>De novo assembly and annotation of 12 fungi associated with fruit tree decline syndrome in Ontario, Canada.</title>
        <authorList>
            <person name="Sulman M."/>
            <person name="Ellouze W."/>
            <person name="Ilyukhin E."/>
        </authorList>
    </citation>
    <scope>NUCLEOTIDE SEQUENCE [LARGE SCALE GENOMIC DNA]</scope>
    <source>
        <strain evidence="1 2">M97-236</strain>
    </source>
</reference>
<proteinExistence type="predicted"/>
<dbReference type="PANTHER" id="PTHR47582:SF1">
    <property type="entry name" value="P450, PUTATIVE (EUROFUNG)-RELATED"/>
    <property type="match status" value="1"/>
</dbReference>
<comment type="caution">
    <text evidence="1">The sequence shown here is derived from an EMBL/GenBank/DDBJ whole genome shotgun (WGS) entry which is preliminary data.</text>
</comment>
<dbReference type="InterPro" id="IPR036396">
    <property type="entry name" value="Cyt_P450_sf"/>
</dbReference>
<accession>A0ABR3RY87</accession>
<dbReference type="EMBL" id="JAKIXB020000005">
    <property type="protein sequence ID" value="KAL1608937.1"/>
    <property type="molecule type" value="Genomic_DNA"/>
</dbReference>
<evidence type="ECO:0000313" key="2">
    <source>
        <dbReference type="Proteomes" id="UP001521222"/>
    </source>
</evidence>
<dbReference type="SUPFAM" id="SSF48264">
    <property type="entry name" value="Cytochrome P450"/>
    <property type="match status" value="1"/>
</dbReference>
<gene>
    <name evidence="1" type="ORF">SLS59_002129</name>
</gene>
<dbReference type="Gene3D" id="1.10.630.10">
    <property type="entry name" value="Cytochrome P450"/>
    <property type="match status" value="1"/>
</dbReference>
<protein>
    <recommendedName>
        <fullName evidence="3">Cytochrome P450</fullName>
    </recommendedName>
</protein>
<name>A0ABR3RY87_9PLEO</name>
<evidence type="ECO:0000313" key="1">
    <source>
        <dbReference type="EMBL" id="KAL1608937.1"/>
    </source>
</evidence>
<dbReference type="PANTHER" id="PTHR47582">
    <property type="entry name" value="P450, PUTATIVE (EUROFUNG)-RELATED"/>
    <property type="match status" value="1"/>
</dbReference>
<evidence type="ECO:0008006" key="3">
    <source>
        <dbReference type="Google" id="ProtNLM"/>
    </source>
</evidence>
<sequence length="446" mass="50203">MRLPGQDMHLIHPLDAKCVKSFTSMRTLSLMTVFRVAVGPAMRLVPASERFLTDADTGTSKRELSRLFNEQLRSLSNLRSYAAQLQLKMDEYWVKSVPADPESIKVGLSSWTFDMLSYSMGSVFWGENGPFEEALFREKLRVFIQNLEALRNPIGFLIPRSICSARAYVRSKLDQAAKDEAYGSESQGFTLFRQLESLYETHEVPPAGFTDCHLVAIVGLLSNVINIVAWAMCHIVADKNLKASLEFELHKVVNRSSGDPDNEGLDLRLDLDKVKDSCPLLLATWYELLRIYGDSPVARYVQADTAFDAHFRVRRGSIIMTPIHLHNFEAEIWGSDVDAFRPNRFLRRDNGMVDTDLIKHLEVFGLPGMHQCPGRYLAMNLTLAFVAKALMNFEILPAPGSAFAIPNRKDTMLGLPATESDPKAFIGCYPGVRSVFVDFEKLQPGW</sequence>
<keyword evidence="2" id="KW-1185">Reference proteome</keyword>
<dbReference type="Proteomes" id="UP001521222">
    <property type="component" value="Unassembled WGS sequence"/>
</dbReference>
<dbReference type="InterPro" id="IPR053007">
    <property type="entry name" value="CYP450_monoxygenase_sec-met"/>
</dbReference>
<dbReference type="InterPro" id="IPR001128">
    <property type="entry name" value="Cyt_P450"/>
</dbReference>
<organism evidence="1 2">
    <name type="scientific">Nothophoma quercina</name>
    <dbReference type="NCBI Taxonomy" id="749835"/>
    <lineage>
        <taxon>Eukaryota</taxon>
        <taxon>Fungi</taxon>
        <taxon>Dikarya</taxon>
        <taxon>Ascomycota</taxon>
        <taxon>Pezizomycotina</taxon>
        <taxon>Dothideomycetes</taxon>
        <taxon>Pleosporomycetidae</taxon>
        <taxon>Pleosporales</taxon>
        <taxon>Pleosporineae</taxon>
        <taxon>Didymellaceae</taxon>
        <taxon>Nothophoma</taxon>
    </lineage>
</organism>